<accession>A0ABR2KED8</accession>
<keyword evidence="2" id="KW-0677">Repeat</keyword>
<dbReference type="InterPro" id="IPR015943">
    <property type="entry name" value="WD40/YVTN_repeat-like_dom_sf"/>
</dbReference>
<reference evidence="4 5" key="1">
    <citation type="submission" date="2024-04" db="EMBL/GenBank/DDBJ databases">
        <title>Tritrichomonas musculus Genome.</title>
        <authorList>
            <person name="Alves-Ferreira E."/>
            <person name="Grigg M."/>
            <person name="Lorenzi H."/>
            <person name="Galac M."/>
        </authorList>
    </citation>
    <scope>NUCLEOTIDE SEQUENCE [LARGE SCALE GENOMIC DNA]</scope>
    <source>
        <strain evidence="4 5">EAF2021</strain>
    </source>
</reference>
<comment type="caution">
    <text evidence="4">The sequence shown here is derived from an EMBL/GenBank/DDBJ whole genome shotgun (WGS) entry which is preliminary data.</text>
</comment>
<name>A0ABR2KED8_9EUKA</name>
<dbReference type="InterPro" id="IPR001680">
    <property type="entry name" value="WD40_rpt"/>
</dbReference>
<dbReference type="SMART" id="SM00320">
    <property type="entry name" value="WD40"/>
    <property type="match status" value="2"/>
</dbReference>
<dbReference type="PROSITE" id="PS50082">
    <property type="entry name" value="WD_REPEATS_2"/>
    <property type="match status" value="1"/>
</dbReference>
<keyword evidence="5" id="KW-1185">Reference proteome</keyword>
<evidence type="ECO:0000256" key="1">
    <source>
        <dbReference type="ARBA" id="ARBA00022574"/>
    </source>
</evidence>
<evidence type="ECO:0008006" key="6">
    <source>
        <dbReference type="Google" id="ProtNLM"/>
    </source>
</evidence>
<dbReference type="InterPro" id="IPR019775">
    <property type="entry name" value="WD40_repeat_CS"/>
</dbReference>
<sequence length="580" mass="65569">MMPYQLDPRRYYPDAQEQSILIPYLRKYFKFPERSPERNRIASEVSNMLLKFSPHWTHRAVRLWFNNNRTTYIKIDNNDNVYAQNNTNSSTTKSNSINMSQNMMNNQFNMNKMTTSVSSSAAPQKTKIGLPPISYFASTPSSAMQSSLPSIEEFVSSSPFPRSIPTSPKGSSSDNMFNLHSGPINNSNGPDFASLINEANKCSQDIDKFAPIISKINQICDETNFCESWPDYNNVVEFPPRQFSFDLSSLLNTTPQIWNNKKFTEVELPKIDCYAVNSGLDSYIIDHNIFIHKGTEFVLASDQIPPEISCYTTSNNYVWVTTKSNEIYRIDLINNSPNSNENNQFQRLPSADCQCNDSGVVRSQLSLPFQSSQISLCPCGDKVIIYSHDSQSVTVASSDMTIENRRLNIISPSIITLRAIDNITACSMKNNIAISMNDLNTGNIIRHFIGHSKEANHLYFLNNNLLASSAKDSIVRLWDFNVQNPVMTLKTPRKTCKGITGTPRTLITCLDNATVNVVDMRMPNEAKPLMAFDLENANSNVNPMTINYDAIENSLNLYLIEILPQAKVRYVYRSYTNLLS</sequence>
<evidence type="ECO:0000256" key="2">
    <source>
        <dbReference type="ARBA" id="ARBA00022737"/>
    </source>
</evidence>
<gene>
    <name evidence="4" type="ORF">M9Y10_034247</name>
</gene>
<keyword evidence="1 3" id="KW-0853">WD repeat</keyword>
<dbReference type="SUPFAM" id="SSF50978">
    <property type="entry name" value="WD40 repeat-like"/>
    <property type="match status" value="1"/>
</dbReference>
<protein>
    <recommendedName>
        <fullName evidence="6">Homeobox domain-containing protein</fullName>
    </recommendedName>
</protein>
<dbReference type="PROSITE" id="PS50294">
    <property type="entry name" value="WD_REPEATS_REGION"/>
    <property type="match status" value="1"/>
</dbReference>
<organism evidence="4 5">
    <name type="scientific">Tritrichomonas musculus</name>
    <dbReference type="NCBI Taxonomy" id="1915356"/>
    <lineage>
        <taxon>Eukaryota</taxon>
        <taxon>Metamonada</taxon>
        <taxon>Parabasalia</taxon>
        <taxon>Tritrichomonadida</taxon>
        <taxon>Tritrichomonadidae</taxon>
        <taxon>Tritrichomonas</taxon>
    </lineage>
</organism>
<evidence type="ECO:0000256" key="3">
    <source>
        <dbReference type="PROSITE-ProRule" id="PRU00221"/>
    </source>
</evidence>
<dbReference type="Gene3D" id="2.130.10.10">
    <property type="entry name" value="YVTN repeat-like/Quinoprotein amine dehydrogenase"/>
    <property type="match status" value="1"/>
</dbReference>
<evidence type="ECO:0000313" key="4">
    <source>
        <dbReference type="EMBL" id="KAK8889499.1"/>
    </source>
</evidence>
<feature type="repeat" description="WD" evidence="3">
    <location>
        <begin position="448"/>
        <end position="488"/>
    </location>
</feature>
<evidence type="ECO:0000313" key="5">
    <source>
        <dbReference type="Proteomes" id="UP001470230"/>
    </source>
</evidence>
<proteinExistence type="predicted"/>
<dbReference type="Proteomes" id="UP001470230">
    <property type="component" value="Unassembled WGS sequence"/>
</dbReference>
<dbReference type="EMBL" id="JAPFFF010000005">
    <property type="protein sequence ID" value="KAK8889499.1"/>
    <property type="molecule type" value="Genomic_DNA"/>
</dbReference>
<dbReference type="PROSITE" id="PS00678">
    <property type="entry name" value="WD_REPEATS_1"/>
    <property type="match status" value="1"/>
</dbReference>
<dbReference type="InterPro" id="IPR036322">
    <property type="entry name" value="WD40_repeat_dom_sf"/>
</dbReference>